<organism evidence="1 2">
    <name type="scientific">Desulfotalea psychrophila</name>
    <dbReference type="NCBI Taxonomy" id="84980"/>
    <lineage>
        <taxon>Bacteria</taxon>
        <taxon>Pseudomonadati</taxon>
        <taxon>Thermodesulfobacteriota</taxon>
        <taxon>Desulfobulbia</taxon>
        <taxon>Desulfobulbales</taxon>
        <taxon>Desulfocapsaceae</taxon>
        <taxon>Desulfotalea</taxon>
    </lineage>
</organism>
<comment type="caution">
    <text evidence="1">The sequence shown here is derived from an EMBL/GenBank/DDBJ whole genome shotgun (WGS) entry which is preliminary data.</text>
</comment>
<evidence type="ECO:0000313" key="2">
    <source>
        <dbReference type="Proteomes" id="UP000717534"/>
    </source>
</evidence>
<reference evidence="1 2" key="1">
    <citation type="submission" date="2021-02" db="EMBL/GenBank/DDBJ databases">
        <title>Activity-based single-cell genomes from oceanic crustal fluid captures similar information to metagenomic and metatranscriptomic surveys with orders of magnitude less sampling.</title>
        <authorList>
            <person name="D'Angelo T.S."/>
            <person name="Orcutt B.N."/>
        </authorList>
    </citation>
    <scope>NUCLEOTIDE SEQUENCE [LARGE SCALE GENOMIC DNA]</scope>
    <source>
        <strain evidence="1">AH-315-G02</strain>
    </source>
</reference>
<protein>
    <submittedName>
        <fullName evidence="1">TraB/VirB10 family protein</fullName>
    </submittedName>
</protein>
<dbReference type="CDD" id="cd16430">
    <property type="entry name" value="TraB"/>
    <property type="match status" value="1"/>
</dbReference>
<dbReference type="EMBL" id="JAFITO010000019">
    <property type="protein sequence ID" value="MBN4068495.1"/>
    <property type="molecule type" value="Genomic_DNA"/>
</dbReference>
<proteinExistence type="predicted"/>
<dbReference type="InterPro" id="IPR005498">
    <property type="entry name" value="T4SS_VirB10/TraB/TrbI"/>
</dbReference>
<evidence type="ECO:0000313" key="1">
    <source>
        <dbReference type="EMBL" id="MBN4068495.1"/>
    </source>
</evidence>
<keyword evidence="2" id="KW-1185">Reference proteome</keyword>
<name>A0ABS3ATR5_9BACT</name>
<sequence>MYLPPSFMEAKLLTGFDASTSGKGSSNPEPLLLRIQTPAVLPNEIKANLKGCFVIAEAVGRLDKERADVRLVSLSCLSNEGRAIIDTQIKGFVTDSDSKVGLSGRVVSRMGAATARTIVAGFFGGMGDMLKSTSTTQSVSQLGTTTSVDSPQIAKYSLGGGLSEGARSLHDFYLSLAKQATPVIEVGANKKITVIISEGKELEIRELGGEGL</sequence>
<dbReference type="Proteomes" id="UP000717534">
    <property type="component" value="Unassembled WGS sequence"/>
</dbReference>
<dbReference type="Pfam" id="PF03743">
    <property type="entry name" value="TrbI"/>
    <property type="match status" value="1"/>
</dbReference>
<gene>
    <name evidence="1" type="ORF">JYU06_03095</name>
</gene>
<accession>A0ABS3ATR5</accession>